<evidence type="ECO:0000313" key="10">
    <source>
        <dbReference type="EMBL" id="KAL3064906.1"/>
    </source>
</evidence>
<evidence type="ECO:0000259" key="9">
    <source>
        <dbReference type="PROSITE" id="PS51004"/>
    </source>
</evidence>
<evidence type="ECO:0000256" key="4">
    <source>
        <dbReference type="ARBA" id="ARBA00023157"/>
    </source>
</evidence>
<evidence type="ECO:0000259" key="8">
    <source>
        <dbReference type="PROSITE" id="PS50835"/>
    </source>
</evidence>
<feature type="signal peptide" evidence="7">
    <location>
        <begin position="1"/>
        <end position="21"/>
    </location>
</feature>
<dbReference type="SUPFAM" id="SSF103575">
    <property type="entry name" value="Plexin repeat"/>
    <property type="match status" value="1"/>
</dbReference>
<dbReference type="InterPro" id="IPR001627">
    <property type="entry name" value="Semap_dom"/>
</dbReference>
<dbReference type="Gene3D" id="2.130.10.10">
    <property type="entry name" value="YVTN repeat-like/Quinoprotein amine dehydrogenase"/>
    <property type="match status" value="1"/>
</dbReference>
<keyword evidence="5" id="KW-0325">Glycoprotein</keyword>
<sequence length="643" mass="73252">MLLLLFKLYLLCSRLHTLTEATSQPAARMTFTLRETAMKRFPLLGHHAPAGVVLEKEPNTVISAEQKHLKSFNFQNPRKTPVEIHVPWTECNKSDPQQTLKADCSFNIYLVQKMEANKLFLCGTDEERTACCDMDLSQKPPRCMSSANIQNVKDSIQGFIIKEGEPAALVESAESNLYVTYSGSEGDVGIHRFGGNRVGPTMHDREQHYVGLVPSRRRDDPLQGKVFGFYKEKNKDPGLYSDMWIPFVTRVCMRDRGGPKNLLQFSWTSQMNARLFCGEPESRRHFSELVDVATVEKEQWEDTRVYALFRNEWGMSAVCVYTIKDIERIFTKSTFKGKVLQPGRSRECVPDSTTIPMDVLNKIKENSEMEDWVRPVDNSGPILFNHHNYTHIYVDDSQNNRSDKHTVLYLSLHKGDIHKVVQKETQTFVIAEYQPFHHRHHHVLTFLLHPPTMKLYLTSRTELVQLDVGNCAQYGDRCGDCVLSRDPYCGWNGSHCTPHTQDMLQDVSQADHNICVSSGMVEQSQTGSKYPPGRDEVTKSIKLPLNSKYFLQCPVSSHQARYTWIHLERNTSRSLEDSPGLLLIPRMSPEQEGRHRCVSEERGYTRVLADYTLQLESRAGVKTSTSLLLGLCVTAALIQSLSC</sequence>
<comment type="similarity">
    <text evidence="2">Belongs to the semaphorin family.</text>
</comment>
<comment type="subcellular location">
    <subcellularLocation>
        <location evidence="1">Membrane</location>
    </subcellularLocation>
</comment>
<comment type="caution">
    <text evidence="10">The sequence shown here is derived from an EMBL/GenBank/DDBJ whole genome shotgun (WGS) entry which is preliminary data.</text>
</comment>
<proteinExistence type="inferred from homology"/>
<reference evidence="10 11" key="2">
    <citation type="journal article" date="2024" name="G3 (Bethesda)">
        <title>The genome of the cryopelagic Antarctic bald notothen, Trematomus borchgrevinki.</title>
        <authorList>
            <person name="Rayamajhi N."/>
            <person name="Rivera-Colon A.G."/>
            <person name="Minhas B.F."/>
            <person name="Cheng C.C."/>
            <person name="Catchen J.M."/>
        </authorList>
    </citation>
    <scope>NUCLEOTIDE SEQUENCE [LARGE SCALE GENOMIC DNA]</scope>
    <source>
        <strain evidence="10">AGRC-2024</strain>
    </source>
</reference>
<keyword evidence="11" id="KW-1185">Reference proteome</keyword>
<protein>
    <recommendedName>
        <fullName evidence="12">Sema domain-containing protein</fullName>
    </recommendedName>
</protein>
<evidence type="ECO:0000256" key="3">
    <source>
        <dbReference type="ARBA" id="ARBA00023136"/>
    </source>
</evidence>
<feature type="domain" description="Ig-like" evidence="8">
    <location>
        <begin position="532"/>
        <end position="614"/>
    </location>
</feature>
<dbReference type="SMART" id="SM00630">
    <property type="entry name" value="Sema"/>
    <property type="match status" value="1"/>
</dbReference>
<dbReference type="PROSITE" id="PS50835">
    <property type="entry name" value="IG_LIKE"/>
    <property type="match status" value="1"/>
</dbReference>
<keyword evidence="7" id="KW-0732">Signal</keyword>
<dbReference type="InterPro" id="IPR002165">
    <property type="entry name" value="Plexin_repeat"/>
</dbReference>
<feature type="domain" description="Sema" evidence="9">
    <location>
        <begin position="28"/>
        <end position="468"/>
    </location>
</feature>
<dbReference type="Gene3D" id="3.30.1680.10">
    <property type="entry name" value="ligand-binding face of the semaphorins, domain 2"/>
    <property type="match status" value="1"/>
</dbReference>
<dbReference type="Gene3D" id="2.60.40.10">
    <property type="entry name" value="Immunoglobulins"/>
    <property type="match status" value="1"/>
</dbReference>
<feature type="chain" id="PRO_5044882330" description="Sema domain-containing protein" evidence="7">
    <location>
        <begin position="22"/>
        <end position="643"/>
    </location>
</feature>
<dbReference type="InterPro" id="IPR007110">
    <property type="entry name" value="Ig-like_dom"/>
</dbReference>
<evidence type="ECO:0000256" key="6">
    <source>
        <dbReference type="PROSITE-ProRule" id="PRU00352"/>
    </source>
</evidence>
<evidence type="ECO:0000256" key="1">
    <source>
        <dbReference type="ARBA" id="ARBA00004370"/>
    </source>
</evidence>
<evidence type="ECO:0000256" key="7">
    <source>
        <dbReference type="SAM" id="SignalP"/>
    </source>
</evidence>
<organism evidence="10 11">
    <name type="scientific">Pagothenia borchgrevinki</name>
    <name type="common">Bald rockcod</name>
    <name type="synonym">Trematomus borchgrevinki</name>
    <dbReference type="NCBI Taxonomy" id="8213"/>
    <lineage>
        <taxon>Eukaryota</taxon>
        <taxon>Metazoa</taxon>
        <taxon>Chordata</taxon>
        <taxon>Craniata</taxon>
        <taxon>Vertebrata</taxon>
        <taxon>Euteleostomi</taxon>
        <taxon>Actinopterygii</taxon>
        <taxon>Neopterygii</taxon>
        <taxon>Teleostei</taxon>
        <taxon>Neoteleostei</taxon>
        <taxon>Acanthomorphata</taxon>
        <taxon>Eupercaria</taxon>
        <taxon>Perciformes</taxon>
        <taxon>Notothenioidei</taxon>
        <taxon>Nototheniidae</taxon>
        <taxon>Pagothenia</taxon>
    </lineage>
</organism>
<dbReference type="AlphaFoldDB" id="A0ABD2HFG3"/>
<evidence type="ECO:0000256" key="2">
    <source>
        <dbReference type="ARBA" id="ARBA00009492"/>
    </source>
</evidence>
<dbReference type="SMART" id="SM00423">
    <property type="entry name" value="PSI"/>
    <property type="match status" value="1"/>
</dbReference>
<dbReference type="Proteomes" id="UP001619887">
    <property type="component" value="Unassembled WGS sequence"/>
</dbReference>
<dbReference type="FunFam" id="2.60.40.10:FF:001170">
    <property type="entry name" value="Sema domain, immunoglobulin domain (Ig), short basic domain, secreted, (Semaphorin) 3F"/>
    <property type="match status" value="1"/>
</dbReference>
<dbReference type="PANTHER" id="PTHR11036:SF144">
    <property type="entry name" value="SEMAPHORIN-7A-LIKE"/>
    <property type="match status" value="1"/>
</dbReference>
<reference evidence="10 11" key="1">
    <citation type="journal article" date="2022" name="G3 (Bethesda)">
        <title>Evaluating Illumina-, Nanopore-, and PacBio-based genome assembly strategies with the bald notothen, Trematomus borchgrevinki.</title>
        <authorList>
            <person name="Rayamajhi N."/>
            <person name="Cheng C.C."/>
            <person name="Catchen J.M."/>
        </authorList>
    </citation>
    <scope>NUCLEOTIDE SEQUENCE [LARGE SCALE GENOMIC DNA]</scope>
    <source>
        <strain evidence="10">AGRC-2024</strain>
    </source>
</reference>
<keyword evidence="4" id="KW-1015">Disulfide bond</keyword>
<dbReference type="PROSITE" id="PS51004">
    <property type="entry name" value="SEMA"/>
    <property type="match status" value="1"/>
</dbReference>
<evidence type="ECO:0008006" key="12">
    <source>
        <dbReference type="Google" id="ProtNLM"/>
    </source>
</evidence>
<name>A0ABD2HFG3_PAGBO</name>
<dbReference type="InterPro" id="IPR036352">
    <property type="entry name" value="Semap_dom_sf"/>
</dbReference>
<gene>
    <name evidence="10" type="ORF">OYC64_001020</name>
</gene>
<dbReference type="SUPFAM" id="SSF101912">
    <property type="entry name" value="Sema domain"/>
    <property type="match status" value="1"/>
</dbReference>
<dbReference type="InterPro" id="IPR015943">
    <property type="entry name" value="WD40/YVTN_repeat-like_dom_sf"/>
</dbReference>
<dbReference type="InterPro" id="IPR027231">
    <property type="entry name" value="Semaphorin"/>
</dbReference>
<evidence type="ECO:0000256" key="5">
    <source>
        <dbReference type="ARBA" id="ARBA00023180"/>
    </source>
</evidence>
<dbReference type="InterPro" id="IPR013783">
    <property type="entry name" value="Ig-like_fold"/>
</dbReference>
<comment type="caution">
    <text evidence="6">Lacks conserved residue(s) required for the propagation of feature annotation.</text>
</comment>
<evidence type="ECO:0000313" key="11">
    <source>
        <dbReference type="Proteomes" id="UP001619887"/>
    </source>
</evidence>
<keyword evidence="3" id="KW-0472">Membrane</keyword>
<dbReference type="InterPro" id="IPR016201">
    <property type="entry name" value="PSI"/>
</dbReference>
<dbReference type="Pfam" id="PF01437">
    <property type="entry name" value="PSI"/>
    <property type="match status" value="1"/>
</dbReference>
<accession>A0ABD2HFG3</accession>
<dbReference type="GO" id="GO:0016020">
    <property type="term" value="C:membrane"/>
    <property type="evidence" value="ECO:0007669"/>
    <property type="project" value="UniProtKB-SubCell"/>
</dbReference>
<dbReference type="Pfam" id="PF01403">
    <property type="entry name" value="Sema"/>
    <property type="match status" value="1"/>
</dbReference>
<dbReference type="GO" id="GO:0007411">
    <property type="term" value="P:axon guidance"/>
    <property type="evidence" value="ECO:0007669"/>
    <property type="project" value="UniProtKB-ARBA"/>
</dbReference>
<dbReference type="EMBL" id="JBIYXZ010002070">
    <property type="protein sequence ID" value="KAL3064906.1"/>
    <property type="molecule type" value="Genomic_DNA"/>
</dbReference>
<dbReference type="PANTHER" id="PTHR11036">
    <property type="entry name" value="SEMAPHORIN"/>
    <property type="match status" value="1"/>
</dbReference>